<accession>A0A0G1EJ36</accession>
<feature type="compositionally biased region" description="Basic and acidic residues" evidence="1">
    <location>
        <begin position="8"/>
        <end position="26"/>
    </location>
</feature>
<feature type="transmembrane region" description="Helical" evidence="2">
    <location>
        <begin position="71"/>
        <end position="92"/>
    </location>
</feature>
<evidence type="ECO:0000256" key="2">
    <source>
        <dbReference type="SAM" id="Phobius"/>
    </source>
</evidence>
<evidence type="ECO:0000313" key="4">
    <source>
        <dbReference type="Proteomes" id="UP000034810"/>
    </source>
</evidence>
<name>A0A0G1EJ36_9BACT</name>
<feature type="compositionally biased region" description="Basic and acidic residues" evidence="1">
    <location>
        <begin position="618"/>
        <end position="636"/>
    </location>
</feature>
<feature type="region of interest" description="Disordered" evidence="1">
    <location>
        <begin position="1"/>
        <end position="55"/>
    </location>
</feature>
<comment type="caution">
    <text evidence="3">The sequence shown here is derived from an EMBL/GenBank/DDBJ whole genome shotgun (WGS) entry which is preliminary data.</text>
</comment>
<protein>
    <recommendedName>
        <fullName evidence="5">DUF11 domain-containing protein</fullName>
    </recommendedName>
</protein>
<proteinExistence type="predicted"/>
<evidence type="ECO:0000256" key="1">
    <source>
        <dbReference type="SAM" id="MobiDB-lite"/>
    </source>
</evidence>
<keyword evidence="2" id="KW-0812">Transmembrane</keyword>
<keyword evidence="2" id="KW-0472">Membrane</keyword>
<dbReference type="AlphaFoldDB" id="A0A0G1EJ36"/>
<feature type="region of interest" description="Disordered" evidence="1">
    <location>
        <begin position="617"/>
        <end position="636"/>
    </location>
</feature>
<keyword evidence="2" id="KW-1133">Transmembrane helix</keyword>
<reference evidence="3 4" key="1">
    <citation type="journal article" date="2015" name="Nature">
        <title>rRNA introns, odd ribosomes, and small enigmatic genomes across a large radiation of phyla.</title>
        <authorList>
            <person name="Brown C.T."/>
            <person name="Hug L.A."/>
            <person name="Thomas B.C."/>
            <person name="Sharon I."/>
            <person name="Castelle C.J."/>
            <person name="Singh A."/>
            <person name="Wilkins M.J."/>
            <person name="Williams K.H."/>
            <person name="Banfield J.F."/>
        </authorList>
    </citation>
    <scope>NUCLEOTIDE SEQUENCE [LARGE SCALE GENOMIC DNA]</scope>
</reference>
<organism evidence="3 4">
    <name type="scientific">Candidatus Wolfebacteria bacterium GW2011_GWC1_43_10</name>
    <dbReference type="NCBI Taxonomy" id="1619011"/>
    <lineage>
        <taxon>Bacteria</taxon>
        <taxon>Candidatus Wolfeibacteriota</taxon>
    </lineage>
</organism>
<dbReference type="Proteomes" id="UP000034810">
    <property type="component" value="Unassembled WGS sequence"/>
</dbReference>
<evidence type="ECO:0000313" key="3">
    <source>
        <dbReference type="EMBL" id="KKS83041.1"/>
    </source>
</evidence>
<dbReference type="EMBL" id="LCFA01000002">
    <property type="protein sequence ID" value="KKS83041.1"/>
    <property type="molecule type" value="Genomic_DNA"/>
</dbReference>
<sequence length="636" mass="69966">MSLEDLEKELYGQKSKGERKPSETPKRTSSSGDFSDASLKSPWEVGETEPSGGSLKTTKDPVWKFIRWGKVVAWFLTVAIVVMLGAAGFYLYRYFSVKDVGLRLEAPSETVVGSPFLISVIFENYSEKVLVAPKISLSLPEGTIYVADGSKRVVEKSFDQITPNQIIKEDFEVAVVGKSLQVYQFDGAISYTYQSSALSNRFDKRASLPVLARDPIVGLDFSAPDRILNGQDFELSLRYQNQGSAPLNGLIEFKLPAEFTLKGSDPVIEQSRLNLENLSAGQEGVIILSGSIIGQEYSYFSFEVTAQTKIGDKLYPVNSKLLSLSILPSPLNLKIELEGKSGEVVYPGQALTFGISFSNEDEVNLSDVILEVDLKGEMFDFSSLESKGYFSDSYKRITWTAANLPILKELKAKTGGSTSFSISLADSYPISGLSDKNFTVKVLGEISSPTVPYNVVAEKTLGIAQAEYKVGGRLEFYQSAYFQEPYPDIVNLGSLPPQVGVPVQYTIHWNLRTFAADFKDIKISSFLGPGVIWTGKVKTNTQSVPSYNSRTQEVTWEIPSILANKGVVEAGPEAVFQVEFIPSSVNIDNRFTIVSRTSLTGTDTFVQKPVSINPQAIESKDLNDSELPSKFDRVQP</sequence>
<evidence type="ECO:0008006" key="5">
    <source>
        <dbReference type="Google" id="ProtNLM"/>
    </source>
</evidence>
<gene>
    <name evidence="3" type="ORF">UV58_C0002G0051</name>
</gene>